<protein>
    <recommendedName>
        <fullName evidence="2">Sublancin immunity protein SunI-like PH domain-containing protein</fullName>
    </recommendedName>
</protein>
<feature type="domain" description="Sublancin immunity protein SunI-like PH" evidence="2">
    <location>
        <begin position="1"/>
        <end position="85"/>
    </location>
</feature>
<dbReference type="InterPro" id="IPR055365">
    <property type="entry name" value="PH_SunI-like"/>
</dbReference>
<accession>A0AAC9WIJ5</accession>
<evidence type="ECO:0000313" key="3">
    <source>
        <dbReference type="EMBL" id="ARJ50324.1"/>
    </source>
</evidence>
<dbReference type="AlphaFoldDB" id="A0AAC9WIJ5"/>
<comment type="similarity">
    <text evidence="1">Belongs to the UPF0457 family.</text>
</comment>
<keyword evidence="4" id="KW-1185">Reference proteome</keyword>
<dbReference type="KEGG" id="slz:B5P37_02860"/>
<name>A0AAC9WIJ5_9STAP</name>
<reference evidence="3 4" key="1">
    <citation type="submission" date="2017-04" db="EMBL/GenBank/DDBJ databases">
        <authorList>
            <person name="Veseli I.A."/>
            <person name="Tang C."/>
            <person name="Pombert J.-F."/>
        </authorList>
    </citation>
    <scope>NUCLEOTIDE SEQUENCE [LARGE SCALE GENOMIC DNA]</scope>
    <source>
        <strain evidence="3 4">ATCC 700373</strain>
    </source>
</reference>
<evidence type="ECO:0000256" key="1">
    <source>
        <dbReference type="ARBA" id="ARBA00049991"/>
    </source>
</evidence>
<organism evidence="3 4">
    <name type="scientific">Staphylococcus lutrae</name>
    <dbReference type="NCBI Taxonomy" id="155085"/>
    <lineage>
        <taxon>Bacteria</taxon>
        <taxon>Bacillati</taxon>
        <taxon>Bacillota</taxon>
        <taxon>Bacilli</taxon>
        <taxon>Bacillales</taxon>
        <taxon>Staphylococcaceae</taxon>
        <taxon>Staphylococcus</taxon>
    </lineage>
</organism>
<evidence type="ECO:0000259" key="2">
    <source>
        <dbReference type="Pfam" id="PF23491"/>
    </source>
</evidence>
<sequence>MAMTVKKNENEVHIQWRVADIHIPNSEIRNVTEDQDIHAVPDVGSKKVSRIGSTFGKTNRVIIDTDSQQYIIYTFNDKKVYNEVTK</sequence>
<dbReference type="Proteomes" id="UP000242864">
    <property type="component" value="Chromosome"/>
</dbReference>
<proteinExistence type="inferred from homology"/>
<gene>
    <name evidence="3" type="ORF">B5P37_02860</name>
</gene>
<dbReference type="Pfam" id="PF23491">
    <property type="entry name" value="bPH_8"/>
    <property type="match status" value="1"/>
</dbReference>
<dbReference type="EMBL" id="CP020773">
    <property type="protein sequence ID" value="ARJ50324.1"/>
    <property type="molecule type" value="Genomic_DNA"/>
</dbReference>
<evidence type="ECO:0000313" key="4">
    <source>
        <dbReference type="Proteomes" id="UP000242864"/>
    </source>
</evidence>
<dbReference type="RefSeq" id="WP_085236813.1">
    <property type="nucleotide sequence ID" value="NZ_CP020773.1"/>
</dbReference>